<dbReference type="EMBL" id="JACASE010000013">
    <property type="protein sequence ID" value="KAF6418933.1"/>
    <property type="molecule type" value="Genomic_DNA"/>
</dbReference>
<gene>
    <name evidence="2" type="ORF">HJG63_012781</name>
</gene>
<evidence type="ECO:0000256" key="1">
    <source>
        <dbReference type="SAM" id="Phobius"/>
    </source>
</evidence>
<dbReference type="OrthoDB" id="9942858at2759"/>
<protein>
    <submittedName>
        <fullName evidence="2">Leucine rich single-pass membrane protein 1</fullName>
    </submittedName>
</protein>
<dbReference type="Pfam" id="PF15145">
    <property type="entry name" value="DUF4577"/>
    <property type="match status" value="1"/>
</dbReference>
<keyword evidence="1" id="KW-1133">Transmembrane helix</keyword>
<dbReference type="PANTHER" id="PTHR36475:SF1">
    <property type="entry name" value="LEUCINE-RICH SINGLE-PASS MEMBRANE PROTEIN 1"/>
    <property type="match status" value="1"/>
</dbReference>
<dbReference type="PANTHER" id="PTHR36475">
    <property type="entry name" value="LEUCINE-RICH SINGLE-PASS MEMBRANE PROTEIN 1"/>
    <property type="match status" value="1"/>
</dbReference>
<dbReference type="Proteomes" id="UP000593571">
    <property type="component" value="Unassembled WGS sequence"/>
</dbReference>
<dbReference type="AlphaFoldDB" id="A0A7J8D740"/>
<dbReference type="KEGG" id="ray:107498199"/>
<accession>A0A7J8D740</accession>
<dbReference type="InterPro" id="IPR028099">
    <property type="entry name" value="DUF4577"/>
</dbReference>
<comment type="caution">
    <text evidence="2">The sequence shown here is derived from an EMBL/GenBank/DDBJ whole genome shotgun (WGS) entry which is preliminary data.</text>
</comment>
<name>A0A7J8D740_ROUAE</name>
<keyword evidence="1" id="KW-0812">Transmembrane</keyword>
<feature type="transmembrane region" description="Helical" evidence="1">
    <location>
        <begin position="62"/>
        <end position="86"/>
    </location>
</feature>
<proteinExistence type="predicted"/>
<evidence type="ECO:0000313" key="2">
    <source>
        <dbReference type="EMBL" id="KAF6418933.1"/>
    </source>
</evidence>
<evidence type="ECO:0000313" key="3">
    <source>
        <dbReference type="Proteomes" id="UP000593571"/>
    </source>
</evidence>
<reference evidence="2 3" key="1">
    <citation type="journal article" date="2020" name="Nature">
        <title>Six reference-quality genomes reveal evolution of bat adaptations.</title>
        <authorList>
            <person name="Jebb D."/>
            <person name="Huang Z."/>
            <person name="Pippel M."/>
            <person name="Hughes G.M."/>
            <person name="Lavrichenko K."/>
            <person name="Devanna P."/>
            <person name="Winkler S."/>
            <person name="Jermiin L.S."/>
            <person name="Skirmuntt E.C."/>
            <person name="Katzourakis A."/>
            <person name="Burkitt-Gray L."/>
            <person name="Ray D.A."/>
            <person name="Sullivan K.A.M."/>
            <person name="Roscito J.G."/>
            <person name="Kirilenko B.M."/>
            <person name="Davalos L.M."/>
            <person name="Corthals A.P."/>
            <person name="Power M.L."/>
            <person name="Jones G."/>
            <person name="Ransome R.D."/>
            <person name="Dechmann D.K.N."/>
            <person name="Locatelli A.G."/>
            <person name="Puechmaille S.J."/>
            <person name="Fedrigo O."/>
            <person name="Jarvis E.D."/>
            <person name="Hiller M."/>
            <person name="Vernes S.C."/>
            <person name="Myers E.W."/>
            <person name="Teeling E.C."/>
        </authorList>
    </citation>
    <scope>NUCLEOTIDE SEQUENCE [LARGE SCALE GENOMIC DNA]</scope>
    <source>
        <strain evidence="2">MRouAeg1</strain>
        <tissue evidence="2">Muscle</tissue>
    </source>
</reference>
<sequence length="128" mass="14210">MNHSPQDAGSTGIHEDRKLYVVDSINDLNKLNLCPAGSQPLFPLEEKIPDAGAHRGRRSCRLFFLGLIVALIVCLVLVSCVIFLTVQTGHRMDDVSRRLAAEAKDIDDLKKINSMIVKRLSQLDAKRS</sequence>
<keyword evidence="1" id="KW-0472">Membrane</keyword>
<organism evidence="2 3">
    <name type="scientific">Rousettus aegyptiacus</name>
    <name type="common">Egyptian fruit bat</name>
    <name type="synonym">Pteropus aegyptiacus</name>
    <dbReference type="NCBI Taxonomy" id="9407"/>
    <lineage>
        <taxon>Eukaryota</taxon>
        <taxon>Metazoa</taxon>
        <taxon>Chordata</taxon>
        <taxon>Craniata</taxon>
        <taxon>Vertebrata</taxon>
        <taxon>Euteleostomi</taxon>
        <taxon>Mammalia</taxon>
        <taxon>Eutheria</taxon>
        <taxon>Laurasiatheria</taxon>
        <taxon>Chiroptera</taxon>
        <taxon>Yinpterochiroptera</taxon>
        <taxon>Pteropodoidea</taxon>
        <taxon>Pteropodidae</taxon>
        <taxon>Rousettinae</taxon>
        <taxon>Rousettus</taxon>
    </lineage>
</organism>
<keyword evidence="3" id="KW-1185">Reference proteome</keyword>